<feature type="domain" description="Pyridoxamine 5'-phosphate oxidase N-terminal" evidence="2">
    <location>
        <begin position="12"/>
        <end position="98"/>
    </location>
</feature>
<reference evidence="3" key="2">
    <citation type="submission" date="2021-04" db="EMBL/GenBank/DDBJ databases">
        <authorList>
            <person name="Gilroy R."/>
        </authorList>
    </citation>
    <scope>NUCLEOTIDE SEQUENCE</scope>
    <source>
        <strain evidence="3">ChiGjej4B4-7305</strain>
    </source>
</reference>
<dbReference type="Gene3D" id="2.30.110.10">
    <property type="entry name" value="Electron Transport, Fmn-binding Protein, Chain A"/>
    <property type="match status" value="1"/>
</dbReference>
<proteinExistence type="predicted"/>
<dbReference type="InterPro" id="IPR011576">
    <property type="entry name" value="Pyridox_Oxase_N"/>
</dbReference>
<dbReference type="InterPro" id="IPR012349">
    <property type="entry name" value="Split_barrel_FMN-bd"/>
</dbReference>
<dbReference type="EC" id="1.-.-.-" evidence="3"/>
<dbReference type="SUPFAM" id="SSF50475">
    <property type="entry name" value="FMN-binding split barrel"/>
    <property type="match status" value="1"/>
</dbReference>
<dbReference type="AlphaFoldDB" id="A0A9D2ECA6"/>
<keyword evidence="1 3" id="KW-0560">Oxidoreductase</keyword>
<dbReference type="GO" id="GO:0005829">
    <property type="term" value="C:cytosol"/>
    <property type="evidence" value="ECO:0007669"/>
    <property type="project" value="TreeGrafter"/>
</dbReference>
<dbReference type="PANTHER" id="PTHR35176">
    <property type="entry name" value="HEME OXYGENASE HI_0854-RELATED"/>
    <property type="match status" value="1"/>
</dbReference>
<sequence>MRFQRDDSGEDFYALITYRRDGSAVSTPIWLAPANGRWYAYTASRSGKVRRLRRDPRVQLAPSDFHGEPAREATGGSARVLSDAELSTATRALTAKYGWKFRFFRLVSWLGRGRRSGGPPVGLEIVLTD</sequence>
<gene>
    <name evidence="3" type="ORF">H9815_03075</name>
</gene>
<reference evidence="3" key="1">
    <citation type="journal article" date="2021" name="PeerJ">
        <title>Extensive microbial diversity within the chicken gut microbiome revealed by metagenomics and culture.</title>
        <authorList>
            <person name="Gilroy R."/>
            <person name="Ravi A."/>
            <person name="Getino M."/>
            <person name="Pursley I."/>
            <person name="Horton D.L."/>
            <person name="Alikhan N.F."/>
            <person name="Baker D."/>
            <person name="Gharbi K."/>
            <person name="Hall N."/>
            <person name="Watson M."/>
            <person name="Adriaenssens E.M."/>
            <person name="Foster-Nyarko E."/>
            <person name="Jarju S."/>
            <person name="Secka A."/>
            <person name="Antonio M."/>
            <person name="Oren A."/>
            <person name="Chaudhuri R.R."/>
            <person name="La Ragione R."/>
            <person name="Hildebrand F."/>
            <person name="Pallen M.J."/>
        </authorList>
    </citation>
    <scope>NUCLEOTIDE SEQUENCE</scope>
    <source>
        <strain evidence="3">ChiGjej4B4-7305</strain>
    </source>
</reference>
<dbReference type="NCBIfam" id="TIGR03666">
    <property type="entry name" value="Rv2061_F420"/>
    <property type="match status" value="1"/>
</dbReference>
<accession>A0A9D2ECA6</accession>
<dbReference type="Pfam" id="PF01243">
    <property type="entry name" value="PNPOx_N"/>
    <property type="match status" value="1"/>
</dbReference>
<protein>
    <submittedName>
        <fullName evidence="3">PPOX class F420-dependent oxidoreductase</fullName>
        <ecNumber evidence="3">1.-.-.-</ecNumber>
    </submittedName>
</protein>
<evidence type="ECO:0000256" key="1">
    <source>
        <dbReference type="ARBA" id="ARBA00023002"/>
    </source>
</evidence>
<dbReference type="GO" id="GO:0016627">
    <property type="term" value="F:oxidoreductase activity, acting on the CH-CH group of donors"/>
    <property type="evidence" value="ECO:0007669"/>
    <property type="project" value="TreeGrafter"/>
</dbReference>
<organism evidence="3 4">
    <name type="scientific">Candidatus Ruania gallistercoris</name>
    <dbReference type="NCBI Taxonomy" id="2838746"/>
    <lineage>
        <taxon>Bacteria</taxon>
        <taxon>Bacillati</taxon>
        <taxon>Actinomycetota</taxon>
        <taxon>Actinomycetes</taxon>
        <taxon>Micrococcales</taxon>
        <taxon>Ruaniaceae</taxon>
        <taxon>Ruania</taxon>
    </lineage>
</organism>
<dbReference type="InterPro" id="IPR052019">
    <property type="entry name" value="F420H2_bilvrd_red/Heme_oxyg"/>
</dbReference>
<evidence type="ECO:0000259" key="2">
    <source>
        <dbReference type="Pfam" id="PF01243"/>
    </source>
</evidence>
<dbReference type="Proteomes" id="UP000824037">
    <property type="component" value="Unassembled WGS sequence"/>
</dbReference>
<dbReference type="EMBL" id="DXBY01000055">
    <property type="protein sequence ID" value="HIZ34737.1"/>
    <property type="molecule type" value="Genomic_DNA"/>
</dbReference>
<evidence type="ECO:0000313" key="3">
    <source>
        <dbReference type="EMBL" id="HIZ34737.1"/>
    </source>
</evidence>
<dbReference type="GO" id="GO:0070967">
    <property type="term" value="F:coenzyme F420 binding"/>
    <property type="evidence" value="ECO:0007669"/>
    <property type="project" value="TreeGrafter"/>
</dbReference>
<dbReference type="InterPro" id="IPR019965">
    <property type="entry name" value="PPOX_F420-dep_Rv2061_put"/>
</dbReference>
<name>A0A9D2ECA6_9MICO</name>
<dbReference type="PANTHER" id="PTHR35176:SF11">
    <property type="entry name" value="PYRIDOXAMINE 5'-PHOSPHATE OXIDASE FAMILY PROTEIN"/>
    <property type="match status" value="1"/>
</dbReference>
<comment type="caution">
    <text evidence="3">The sequence shown here is derived from an EMBL/GenBank/DDBJ whole genome shotgun (WGS) entry which is preliminary data.</text>
</comment>
<evidence type="ECO:0000313" key="4">
    <source>
        <dbReference type="Proteomes" id="UP000824037"/>
    </source>
</evidence>